<dbReference type="PANTHER" id="PTHR40037:SF1">
    <property type="entry name" value="PHOSPHOESTERASE SAOUHSC_00951-RELATED"/>
    <property type="match status" value="1"/>
</dbReference>
<evidence type="ECO:0000313" key="2">
    <source>
        <dbReference type="Proteomes" id="UP000189981"/>
    </source>
</evidence>
<dbReference type="STRING" id="572036.SAMN05661099_0951"/>
<dbReference type="RefSeq" id="WP_079701481.1">
    <property type="nucleotide sequence ID" value="NZ_FUYR01000001.1"/>
</dbReference>
<dbReference type="OrthoDB" id="1951600at2"/>
<sequence length="190" mass="22168">MSSLYLIAILPPADLSSQINEIRVQCSEKFGVRRALEPPVNISLYRPFKMEQAFESKMCRMLQSVASGFEPFRQDLENFEAFDMNAVVIRALKNPQMMKLQRSVASIFRKNKLDKQPAGSKNLAFRPHVAIAYRDILPEVFPMLWQEYKDVRFKRNFTNDQFSILKHDGKEWNKIQDFKLSGQKGQLDLF</sequence>
<organism evidence="1 2">
    <name type="scientific">Daejeonella lutea</name>
    <dbReference type="NCBI Taxonomy" id="572036"/>
    <lineage>
        <taxon>Bacteria</taxon>
        <taxon>Pseudomonadati</taxon>
        <taxon>Bacteroidota</taxon>
        <taxon>Sphingobacteriia</taxon>
        <taxon>Sphingobacteriales</taxon>
        <taxon>Sphingobacteriaceae</taxon>
        <taxon>Daejeonella</taxon>
    </lineage>
</organism>
<protein>
    <submittedName>
        <fullName evidence="1">2'-5' RNA ligase</fullName>
    </submittedName>
</protein>
<keyword evidence="2" id="KW-1185">Reference proteome</keyword>
<dbReference type="Proteomes" id="UP000189981">
    <property type="component" value="Unassembled WGS sequence"/>
</dbReference>
<dbReference type="SUPFAM" id="SSF55144">
    <property type="entry name" value="LigT-like"/>
    <property type="match status" value="1"/>
</dbReference>
<reference evidence="2" key="1">
    <citation type="submission" date="2017-02" db="EMBL/GenBank/DDBJ databases">
        <authorList>
            <person name="Varghese N."/>
            <person name="Submissions S."/>
        </authorList>
    </citation>
    <scope>NUCLEOTIDE SEQUENCE [LARGE SCALE GENOMIC DNA]</scope>
    <source>
        <strain evidence="2">DSM 22385</strain>
    </source>
</reference>
<keyword evidence="1" id="KW-0436">Ligase</keyword>
<dbReference type="Gene3D" id="3.90.1140.10">
    <property type="entry name" value="Cyclic phosphodiesterase"/>
    <property type="match status" value="1"/>
</dbReference>
<dbReference type="InterPro" id="IPR009097">
    <property type="entry name" value="Cyclic_Pdiesterase"/>
</dbReference>
<dbReference type="PANTHER" id="PTHR40037">
    <property type="entry name" value="PHOSPHOESTERASE YJCG-RELATED"/>
    <property type="match status" value="1"/>
</dbReference>
<dbReference type="AlphaFoldDB" id="A0A1T5ARF0"/>
<proteinExistence type="predicted"/>
<accession>A0A1T5ARF0</accession>
<dbReference type="Pfam" id="PF13563">
    <property type="entry name" value="2_5_RNA_ligase2"/>
    <property type="match status" value="1"/>
</dbReference>
<dbReference type="InterPro" id="IPR050580">
    <property type="entry name" value="2H_phosphoesterase_YjcG-like"/>
</dbReference>
<dbReference type="GO" id="GO:0016874">
    <property type="term" value="F:ligase activity"/>
    <property type="evidence" value="ECO:0007669"/>
    <property type="project" value="UniProtKB-KW"/>
</dbReference>
<dbReference type="EMBL" id="FUYR01000001">
    <property type="protein sequence ID" value="SKB37407.1"/>
    <property type="molecule type" value="Genomic_DNA"/>
</dbReference>
<gene>
    <name evidence="1" type="ORF">SAMN05661099_0951</name>
</gene>
<name>A0A1T5ARF0_9SPHI</name>
<evidence type="ECO:0000313" key="1">
    <source>
        <dbReference type="EMBL" id="SKB37407.1"/>
    </source>
</evidence>